<dbReference type="InterPro" id="IPR036388">
    <property type="entry name" value="WH-like_DNA-bd_sf"/>
</dbReference>
<protein>
    <recommendedName>
        <fullName evidence="3">Mobilization protein</fullName>
    </recommendedName>
</protein>
<accession>A0A1E5FE01</accession>
<proteinExistence type="predicted"/>
<name>A0A1E5FE01_VIBSP</name>
<sequence length="243" mass="28781">MLIADAVKRKEKHETNRTNILNFLLLHRYSSLKNIAYELKHKSSATSSRILKKLCYEGLVRKETLQDEHTKVVLFGITKKGIDATDNFIDDHQPFQKGSVSLRTINHTLVNQRVMSAYSRRFKGSEVVNTEFGNLKKYEKIIKFNHRPDGVIFYKIDDRLEAIILETELSLKDRKRYWKIWYEYVQGIKESKVFAVAYVMKNEAAVKRIETIFNKLKYDLCRNREEITKLEERFFFSSQEDIL</sequence>
<dbReference type="RefSeq" id="WP_019820751.1">
    <property type="nucleotide sequence ID" value="NZ_AJZD02000291.1"/>
</dbReference>
<dbReference type="EMBL" id="AJZD02000291">
    <property type="protein sequence ID" value="OEF87459.1"/>
    <property type="molecule type" value="Genomic_DNA"/>
</dbReference>
<dbReference type="AlphaFoldDB" id="A0A1E5FE01"/>
<dbReference type="InterPro" id="IPR036390">
    <property type="entry name" value="WH_DNA-bd_sf"/>
</dbReference>
<organism evidence="1 2">
    <name type="scientific">Vibrio splendidus 12E03</name>
    <dbReference type="NCBI Taxonomy" id="1191305"/>
    <lineage>
        <taxon>Bacteria</taxon>
        <taxon>Pseudomonadati</taxon>
        <taxon>Pseudomonadota</taxon>
        <taxon>Gammaproteobacteria</taxon>
        <taxon>Vibrionales</taxon>
        <taxon>Vibrionaceae</taxon>
        <taxon>Vibrio</taxon>
    </lineage>
</organism>
<dbReference type="Proteomes" id="UP000094802">
    <property type="component" value="Unassembled WGS sequence"/>
</dbReference>
<evidence type="ECO:0008006" key="3">
    <source>
        <dbReference type="Google" id="ProtNLM"/>
    </source>
</evidence>
<dbReference type="Gene3D" id="1.10.10.10">
    <property type="entry name" value="Winged helix-like DNA-binding domain superfamily/Winged helix DNA-binding domain"/>
    <property type="match status" value="1"/>
</dbReference>
<evidence type="ECO:0000313" key="1">
    <source>
        <dbReference type="EMBL" id="OEF87459.1"/>
    </source>
</evidence>
<comment type="caution">
    <text evidence="1">The sequence shown here is derived from an EMBL/GenBank/DDBJ whole genome shotgun (WGS) entry which is preliminary data.</text>
</comment>
<dbReference type="SUPFAM" id="SSF46785">
    <property type="entry name" value="Winged helix' DNA-binding domain"/>
    <property type="match status" value="1"/>
</dbReference>
<gene>
    <name evidence="1" type="ORF">A142_09080</name>
</gene>
<evidence type="ECO:0000313" key="2">
    <source>
        <dbReference type="Proteomes" id="UP000094802"/>
    </source>
</evidence>
<reference evidence="1 2" key="1">
    <citation type="journal article" date="2012" name="Science">
        <title>Ecological populations of bacteria act as socially cohesive units of antibiotic production and resistance.</title>
        <authorList>
            <person name="Cordero O.X."/>
            <person name="Wildschutte H."/>
            <person name="Kirkup B."/>
            <person name="Proehl S."/>
            <person name="Ngo L."/>
            <person name="Hussain F."/>
            <person name="Le Roux F."/>
            <person name="Mincer T."/>
            <person name="Polz M.F."/>
        </authorList>
    </citation>
    <scope>NUCLEOTIDE SEQUENCE [LARGE SCALE GENOMIC DNA]</scope>
    <source>
        <strain evidence="1 2">12E03</strain>
    </source>
</reference>